<comment type="domain">
    <text evidence="12">Contains an N-terminal zinc-binding domain, a central core domain that contains the primase activity, and a C-terminal DnaB-binding domain.</text>
</comment>
<protein>
    <recommendedName>
        <fullName evidence="12 13">DNA primase</fullName>
        <ecNumber evidence="12">2.7.7.101</ecNumber>
    </recommendedName>
</protein>
<evidence type="ECO:0000256" key="5">
    <source>
        <dbReference type="ARBA" id="ARBA00022705"/>
    </source>
</evidence>
<dbReference type="PIRSF" id="PIRSF002811">
    <property type="entry name" value="DnaG"/>
    <property type="match status" value="1"/>
</dbReference>
<keyword evidence="8 12" id="KW-0862">Zinc</keyword>
<dbReference type="PANTHER" id="PTHR30313:SF2">
    <property type="entry name" value="DNA PRIMASE"/>
    <property type="match status" value="1"/>
</dbReference>
<evidence type="ECO:0000256" key="1">
    <source>
        <dbReference type="ARBA" id="ARBA00022478"/>
    </source>
</evidence>
<name>A0A3E2TFM8_9FIRM</name>
<comment type="function">
    <text evidence="12 13">RNA polymerase that catalyzes the synthesis of short RNA molecules used as primers for DNA polymerase during DNA replication.</text>
</comment>
<comment type="subunit">
    <text evidence="12">Monomer. Interacts with DnaB.</text>
</comment>
<evidence type="ECO:0000256" key="11">
    <source>
        <dbReference type="ARBA" id="ARBA00023163"/>
    </source>
</evidence>
<evidence type="ECO:0000256" key="7">
    <source>
        <dbReference type="ARBA" id="ARBA00022771"/>
    </source>
</evidence>
<evidence type="ECO:0000256" key="3">
    <source>
        <dbReference type="ARBA" id="ARBA00022679"/>
    </source>
</evidence>
<dbReference type="Gene3D" id="3.90.580.10">
    <property type="entry name" value="Zinc finger, CHC2-type domain"/>
    <property type="match status" value="1"/>
</dbReference>
<comment type="catalytic activity">
    <reaction evidence="12">
        <text>ssDNA + n NTP = ssDNA/pppN(pN)n-1 hybrid + (n-1) diphosphate.</text>
        <dbReference type="EC" id="2.7.7.101"/>
    </reaction>
</comment>
<keyword evidence="3 12" id="KW-0808">Transferase</keyword>
<feature type="zinc finger region" description="CHC2-type" evidence="12 14">
    <location>
        <begin position="39"/>
        <end position="63"/>
    </location>
</feature>
<dbReference type="SUPFAM" id="SSF56731">
    <property type="entry name" value="DNA primase core"/>
    <property type="match status" value="1"/>
</dbReference>
<evidence type="ECO:0000256" key="13">
    <source>
        <dbReference type="PIRNR" id="PIRNR002811"/>
    </source>
</evidence>
<dbReference type="InterPro" id="IPR037068">
    <property type="entry name" value="DNA_primase_core_N_sf"/>
</dbReference>
<keyword evidence="1 12" id="KW-0240">DNA-directed RNA polymerase</keyword>
<dbReference type="GO" id="GO:0006269">
    <property type="term" value="P:DNA replication, synthesis of primer"/>
    <property type="evidence" value="ECO:0007669"/>
    <property type="project" value="UniProtKB-UniRule"/>
</dbReference>
<accession>A0A3E2TFM8</accession>
<dbReference type="FunFam" id="3.40.1360.10:FF:000002">
    <property type="entry name" value="DNA primase"/>
    <property type="match status" value="1"/>
</dbReference>
<dbReference type="FunFam" id="3.90.980.10:FF:000001">
    <property type="entry name" value="DNA primase"/>
    <property type="match status" value="1"/>
</dbReference>
<dbReference type="InterPro" id="IPR006171">
    <property type="entry name" value="TOPRIM_dom"/>
</dbReference>
<sequence length="556" mass="64614">MAMIPEEKIEEIKASSNIVDIIGEYTDLKRAGSSYKGLCPFHNEKTPSFTVDDKKQLFHCFGCGAGGDVVSFIMQKEGLSYPDSLEYLANKAGIKMEYNYSSKYVSNPRNKELYEINKDIMMFYYKNLLTSKEAITYLKNRSLSGKIVNRFMLGFAKNSWDDLCNYAEYKGYDKNDLEEIGLIKKSAKGKYYDKYRNRIIFPIINHYGNVIGFGGRTIAEEMPKYLNSPESDIFKKRFNLYGLNVYKKQKKDDLILVEGYMDVIALNNHGIDYAVASLGTALTSDQAKLIKRYSNNVYICYDSDIAGIKATDKAIEIFLNQDIKPKIISLGEGNDPDDFIKKYGKDSFIDKKEKALDVYNYKYNKILDIYSSSKENEKYEKLDLFVKFLAEIKSDLTREIFINNVSTLFNIDKNTLNKAVNKYNTNITYKEESSKDFKNKQKVIVNSNPQKHNTNELEILRLIFNQRDAYLENKEFFDSALKDEKIINTKEFIINKNTEKFDKNDEDYVYILNYIRDDANPIVIDELMDRIKLFEKREKLKELKSLNNRTKGSFNE</sequence>
<dbReference type="Pfam" id="PF01807">
    <property type="entry name" value="Zn_ribbon_DnaG"/>
    <property type="match status" value="1"/>
</dbReference>
<dbReference type="InterPro" id="IPR034151">
    <property type="entry name" value="TOPRIM_DnaG_bac"/>
</dbReference>
<keyword evidence="10 12" id="KW-0238">DNA-binding</keyword>
<evidence type="ECO:0000256" key="4">
    <source>
        <dbReference type="ARBA" id="ARBA00022695"/>
    </source>
</evidence>
<dbReference type="GO" id="GO:0008270">
    <property type="term" value="F:zinc ion binding"/>
    <property type="evidence" value="ECO:0007669"/>
    <property type="project" value="UniProtKB-UniRule"/>
</dbReference>
<dbReference type="SMART" id="SM00400">
    <property type="entry name" value="ZnF_CHCC"/>
    <property type="match status" value="1"/>
</dbReference>
<keyword evidence="2 12" id="KW-0639">Primosome</keyword>
<comment type="similarity">
    <text evidence="12 13">Belongs to the DnaG primase family.</text>
</comment>
<keyword evidence="6 12" id="KW-0479">Metal-binding</keyword>
<dbReference type="GO" id="GO:0003677">
    <property type="term" value="F:DNA binding"/>
    <property type="evidence" value="ECO:0007669"/>
    <property type="project" value="UniProtKB-KW"/>
</dbReference>
<keyword evidence="9" id="KW-0460">Magnesium</keyword>
<evidence type="ECO:0000256" key="14">
    <source>
        <dbReference type="PIRSR" id="PIRSR002811-1"/>
    </source>
</evidence>
<dbReference type="AlphaFoldDB" id="A0A3E2TFM8"/>
<gene>
    <name evidence="12" type="primary">dnaG</name>
    <name evidence="16" type="ORF">DXA39_08015</name>
</gene>
<dbReference type="Pfam" id="PF08275">
    <property type="entry name" value="DNAG_N"/>
    <property type="match status" value="1"/>
</dbReference>
<dbReference type="Gene3D" id="3.40.1360.10">
    <property type="match status" value="1"/>
</dbReference>
<evidence type="ECO:0000259" key="15">
    <source>
        <dbReference type="PROSITE" id="PS50880"/>
    </source>
</evidence>
<evidence type="ECO:0000313" key="17">
    <source>
        <dbReference type="Proteomes" id="UP000261011"/>
    </source>
</evidence>
<dbReference type="NCBIfam" id="TIGR01391">
    <property type="entry name" value="dnaG"/>
    <property type="match status" value="1"/>
</dbReference>
<dbReference type="PANTHER" id="PTHR30313">
    <property type="entry name" value="DNA PRIMASE"/>
    <property type="match status" value="1"/>
</dbReference>
<dbReference type="GO" id="GO:0003899">
    <property type="term" value="F:DNA-directed RNA polymerase activity"/>
    <property type="evidence" value="ECO:0007669"/>
    <property type="project" value="UniProtKB-UniRule"/>
</dbReference>
<evidence type="ECO:0000256" key="8">
    <source>
        <dbReference type="ARBA" id="ARBA00022833"/>
    </source>
</evidence>
<dbReference type="GO" id="GO:0000428">
    <property type="term" value="C:DNA-directed RNA polymerase complex"/>
    <property type="evidence" value="ECO:0007669"/>
    <property type="project" value="UniProtKB-KW"/>
</dbReference>
<evidence type="ECO:0000256" key="9">
    <source>
        <dbReference type="ARBA" id="ARBA00022842"/>
    </source>
</evidence>
<dbReference type="SMART" id="SM00493">
    <property type="entry name" value="TOPRIM"/>
    <property type="match status" value="1"/>
</dbReference>
<comment type="cofactor">
    <cofactor evidence="12 13 14">
        <name>Zn(2+)</name>
        <dbReference type="ChEBI" id="CHEBI:29105"/>
    </cofactor>
    <text evidence="12 13 14">Binds 1 zinc ion per monomer.</text>
</comment>
<feature type="domain" description="Toprim" evidence="15">
    <location>
        <begin position="252"/>
        <end position="333"/>
    </location>
</feature>
<dbReference type="RefSeq" id="WP_117522197.1">
    <property type="nucleotide sequence ID" value="NZ_QVEU01000009.1"/>
</dbReference>
<keyword evidence="4 12" id="KW-0548">Nucleotidyltransferase</keyword>
<evidence type="ECO:0000256" key="10">
    <source>
        <dbReference type="ARBA" id="ARBA00023125"/>
    </source>
</evidence>
<comment type="caution">
    <text evidence="16">The sequence shown here is derived from an EMBL/GenBank/DDBJ whole genome shotgun (WGS) entry which is preliminary data.</text>
</comment>
<keyword evidence="11 12" id="KW-0804">Transcription</keyword>
<dbReference type="FunFam" id="3.90.580.10:FF:000001">
    <property type="entry name" value="DNA primase"/>
    <property type="match status" value="1"/>
</dbReference>
<dbReference type="InterPro" id="IPR050219">
    <property type="entry name" value="DnaG_primase"/>
</dbReference>
<evidence type="ECO:0000256" key="12">
    <source>
        <dbReference type="HAMAP-Rule" id="MF_00974"/>
    </source>
</evidence>
<dbReference type="SUPFAM" id="SSF57783">
    <property type="entry name" value="Zinc beta-ribbon"/>
    <property type="match status" value="1"/>
</dbReference>
<evidence type="ECO:0000256" key="6">
    <source>
        <dbReference type="ARBA" id="ARBA00022723"/>
    </source>
</evidence>
<dbReference type="CDD" id="cd03364">
    <property type="entry name" value="TOPRIM_DnaG_primases"/>
    <property type="match status" value="1"/>
</dbReference>
<dbReference type="OrthoDB" id="9803773at2"/>
<dbReference type="InterPro" id="IPR013264">
    <property type="entry name" value="DNAG_N"/>
</dbReference>
<evidence type="ECO:0000313" key="16">
    <source>
        <dbReference type="EMBL" id="RGB74701.1"/>
    </source>
</evidence>
<dbReference type="Gene3D" id="3.90.980.10">
    <property type="entry name" value="DNA primase, catalytic core, N-terminal domain"/>
    <property type="match status" value="1"/>
</dbReference>
<dbReference type="HAMAP" id="MF_00974">
    <property type="entry name" value="DNA_primase_DnaG"/>
    <property type="match status" value="1"/>
</dbReference>
<dbReference type="InterPro" id="IPR006295">
    <property type="entry name" value="DNA_primase_DnaG"/>
</dbReference>
<dbReference type="EMBL" id="QVEU01000009">
    <property type="protein sequence ID" value="RGB74701.1"/>
    <property type="molecule type" value="Genomic_DNA"/>
</dbReference>
<keyword evidence="7 12" id="KW-0863">Zinc-finger</keyword>
<dbReference type="GO" id="GO:0005737">
    <property type="term" value="C:cytoplasm"/>
    <property type="evidence" value="ECO:0007669"/>
    <property type="project" value="TreeGrafter"/>
</dbReference>
<dbReference type="Pfam" id="PF13155">
    <property type="entry name" value="Toprim_2"/>
    <property type="match status" value="1"/>
</dbReference>
<organism evidence="16 17">
    <name type="scientific">Anaerococcus nagyae</name>
    <dbReference type="NCBI Taxonomy" id="1755241"/>
    <lineage>
        <taxon>Bacteria</taxon>
        <taxon>Bacillati</taxon>
        <taxon>Bacillota</taxon>
        <taxon>Tissierellia</taxon>
        <taxon>Tissierellales</taxon>
        <taxon>Peptoniphilaceae</taxon>
        <taxon>Anaerococcus</taxon>
    </lineage>
</organism>
<dbReference type="InterPro" id="IPR036977">
    <property type="entry name" value="DNA_primase_Znf_CHC2"/>
</dbReference>
<dbReference type="PROSITE" id="PS50880">
    <property type="entry name" value="TOPRIM"/>
    <property type="match status" value="1"/>
</dbReference>
<keyword evidence="5 12" id="KW-0235">DNA replication</keyword>
<dbReference type="GO" id="GO:1990077">
    <property type="term" value="C:primosome complex"/>
    <property type="evidence" value="ECO:0007669"/>
    <property type="project" value="UniProtKB-KW"/>
</dbReference>
<proteinExistence type="inferred from homology"/>
<dbReference type="InterPro" id="IPR030846">
    <property type="entry name" value="DnaG_bac"/>
</dbReference>
<dbReference type="InterPro" id="IPR002694">
    <property type="entry name" value="Znf_CHC2"/>
</dbReference>
<reference evidence="16 17" key="1">
    <citation type="submission" date="2018-08" db="EMBL/GenBank/DDBJ databases">
        <title>A genome reference for cultivated species of the human gut microbiota.</title>
        <authorList>
            <person name="Zou Y."/>
            <person name="Xue W."/>
            <person name="Luo G."/>
        </authorList>
    </citation>
    <scope>NUCLEOTIDE SEQUENCE [LARGE SCALE GENOMIC DNA]</scope>
    <source>
        <strain evidence="16 17">OF01-3</strain>
    </source>
</reference>
<dbReference type="EC" id="2.7.7.101" evidence="12"/>
<dbReference type="Proteomes" id="UP000261011">
    <property type="component" value="Unassembled WGS sequence"/>
</dbReference>
<keyword evidence="17" id="KW-1185">Reference proteome</keyword>
<evidence type="ECO:0000256" key="2">
    <source>
        <dbReference type="ARBA" id="ARBA00022515"/>
    </source>
</evidence>